<evidence type="ECO:0000313" key="2">
    <source>
        <dbReference type="EMBL" id="MBW3469008.1"/>
    </source>
</evidence>
<comment type="caution">
    <text evidence="2">The sequence shown here is derived from an EMBL/GenBank/DDBJ whole genome shotgun (WGS) entry which is preliminary data.</text>
</comment>
<feature type="transmembrane region" description="Helical" evidence="1">
    <location>
        <begin position="87"/>
        <end position="105"/>
    </location>
</feature>
<keyword evidence="1" id="KW-1133">Transmembrane helix</keyword>
<keyword evidence="1" id="KW-0812">Transmembrane</keyword>
<keyword evidence="1" id="KW-0472">Membrane</keyword>
<dbReference type="AlphaFoldDB" id="A0A951J1D0"/>
<feature type="transmembrane region" description="Helical" evidence="1">
    <location>
        <begin position="111"/>
        <end position="130"/>
    </location>
</feature>
<evidence type="ECO:0000256" key="1">
    <source>
        <dbReference type="SAM" id="Phobius"/>
    </source>
</evidence>
<organism evidence="2 3">
    <name type="scientific">Arthrospiribacter ruber</name>
    <dbReference type="NCBI Taxonomy" id="2487934"/>
    <lineage>
        <taxon>Bacteria</taxon>
        <taxon>Pseudomonadati</taxon>
        <taxon>Bacteroidota</taxon>
        <taxon>Cytophagia</taxon>
        <taxon>Cytophagales</taxon>
        <taxon>Cyclobacteriaceae</taxon>
        <taxon>Arthrospiribacter</taxon>
    </lineage>
</organism>
<keyword evidence="3" id="KW-1185">Reference proteome</keyword>
<protein>
    <submittedName>
        <fullName evidence="2">Uncharacterized protein</fullName>
    </submittedName>
</protein>
<gene>
    <name evidence="2" type="ORF">EGN73_14495</name>
</gene>
<sequence length="137" mass="15561">MKFPSIFRTAKPMRFDIKPRYYDPVKEEIDQRTEKIKRELQADGVLPMGGEDGDEIRRNYSSSIRGAFTAGSQIKGRQSSPINSAGMIRLVIFVVLIAALFGYVYYGPDAIYAMLYIAGGIALVVFFIRLRSNQKRR</sequence>
<evidence type="ECO:0000313" key="3">
    <source>
        <dbReference type="Proteomes" id="UP000727490"/>
    </source>
</evidence>
<dbReference type="Proteomes" id="UP000727490">
    <property type="component" value="Unassembled WGS sequence"/>
</dbReference>
<name>A0A951J1D0_9BACT</name>
<dbReference type="EMBL" id="RPHB01000006">
    <property type="protein sequence ID" value="MBW3469008.1"/>
    <property type="molecule type" value="Genomic_DNA"/>
</dbReference>
<accession>A0A951J1D0</accession>
<proteinExistence type="predicted"/>
<reference evidence="2 3" key="1">
    <citation type="journal article" date="2020" name="Syst. Appl. Microbiol.">
        <title>Arthrospiribacter ruber gen. nov., sp. nov., a novel bacterium isolated from Arthrospira cultures.</title>
        <authorList>
            <person name="Waleron M."/>
            <person name="Misztak A."/>
            <person name="Waleron M.M."/>
            <person name="Furmaniak M."/>
            <person name="Mrozik A."/>
            <person name="Waleron K."/>
        </authorList>
    </citation>
    <scope>NUCLEOTIDE SEQUENCE [LARGE SCALE GENOMIC DNA]</scope>
    <source>
        <strain evidence="2 3">DPMB0001</strain>
    </source>
</reference>